<dbReference type="Gene3D" id="1.10.150.530">
    <property type="match status" value="1"/>
</dbReference>
<sequence length="348" mass="39462">MDKNVGIRDLRKTPQEDIGLFLQEIGEKSFRAKQIKEWIWKKSAKSIDEMTNISLKTRDKLKENFVINPVKVDKEQKSSDGTVKSAMKLYDDHVVESVLIPADSRMTACVSSQVGCSLSCKFCATGYMDRARNLDASEIYDQVVAVNNQALENFNLPLSNIVYMGMGEPLLNYANVLESIKHITSPEGLNMSPKRITVSTAGIAKMIKKLADDQVKFNLALSLHAANDVKRNKIMPINETNTLEALREALTYFYQKTGNKITFEYIIFYDFNDSLQDAQELYEFWKRVPSRINIIEYNPIAEANYKNADENTLDKFIAYLENKGVNVHVRRSRGKDIDAACGQLANKS</sequence>
<keyword evidence="8 14" id="KW-0949">S-adenosyl-L-methionine</keyword>
<evidence type="ECO:0000256" key="13">
    <source>
        <dbReference type="ARBA" id="ARBA00023157"/>
    </source>
</evidence>
<protein>
    <recommendedName>
        <fullName evidence="14">Probable dual-specificity RNA methyltransferase RlmN</fullName>
        <ecNumber evidence="14">2.1.1.192</ecNumber>
    </recommendedName>
    <alternativeName>
        <fullName evidence="14">23S rRNA (adenine(2503)-C(2))-methyltransferase</fullName>
    </alternativeName>
    <alternativeName>
        <fullName evidence="14">23S rRNA m2A2503 methyltransferase</fullName>
    </alternativeName>
    <alternativeName>
        <fullName evidence="14">Ribosomal RNA large subunit methyltransferase N</fullName>
    </alternativeName>
    <alternativeName>
        <fullName evidence="14">tRNA (adenine(37)-C(2))-methyltransferase</fullName>
    </alternativeName>
    <alternativeName>
        <fullName evidence="14">tRNA m2A37 methyltransferase</fullName>
    </alternativeName>
</protein>
<comment type="catalytic activity">
    <reaction evidence="14">
        <text>adenosine(2503) in 23S rRNA + 2 reduced [2Fe-2S]-[ferredoxin] + 2 S-adenosyl-L-methionine = 2-methyladenosine(2503) in 23S rRNA + 5'-deoxyadenosine + L-methionine + 2 oxidized [2Fe-2S]-[ferredoxin] + S-adenosyl-L-homocysteine</text>
        <dbReference type="Rhea" id="RHEA:42916"/>
        <dbReference type="Rhea" id="RHEA-COMP:10000"/>
        <dbReference type="Rhea" id="RHEA-COMP:10001"/>
        <dbReference type="Rhea" id="RHEA-COMP:10152"/>
        <dbReference type="Rhea" id="RHEA-COMP:10282"/>
        <dbReference type="ChEBI" id="CHEBI:17319"/>
        <dbReference type="ChEBI" id="CHEBI:33737"/>
        <dbReference type="ChEBI" id="CHEBI:33738"/>
        <dbReference type="ChEBI" id="CHEBI:57844"/>
        <dbReference type="ChEBI" id="CHEBI:57856"/>
        <dbReference type="ChEBI" id="CHEBI:59789"/>
        <dbReference type="ChEBI" id="CHEBI:74411"/>
        <dbReference type="ChEBI" id="CHEBI:74497"/>
        <dbReference type="EC" id="2.1.1.192"/>
    </reaction>
</comment>
<feature type="binding site" evidence="14">
    <location>
        <begin position="222"/>
        <end position="224"/>
    </location>
    <ligand>
        <name>S-adenosyl-L-methionine</name>
        <dbReference type="ChEBI" id="CHEBI:59789"/>
    </ligand>
</feature>
<dbReference type="HAMAP" id="MF_01849">
    <property type="entry name" value="RNA_methyltr_RlmN"/>
    <property type="match status" value="1"/>
</dbReference>
<evidence type="ECO:0000256" key="14">
    <source>
        <dbReference type="HAMAP-Rule" id="MF_01849"/>
    </source>
</evidence>
<dbReference type="EMBL" id="CP106679">
    <property type="protein sequence ID" value="UXP32953.1"/>
    <property type="molecule type" value="Genomic_DNA"/>
</dbReference>
<comment type="similarity">
    <text evidence="2 14">Belongs to the radical SAM superfamily. RlmN family.</text>
</comment>
<organism evidence="16 17">
    <name type="scientific">Reichenbachiella agarivorans</name>
    <dbReference type="NCBI Taxonomy" id="2979464"/>
    <lineage>
        <taxon>Bacteria</taxon>
        <taxon>Pseudomonadati</taxon>
        <taxon>Bacteroidota</taxon>
        <taxon>Cytophagia</taxon>
        <taxon>Cytophagales</taxon>
        <taxon>Reichenbachiellaceae</taxon>
        <taxon>Reichenbachiella</taxon>
    </lineage>
</organism>
<comment type="catalytic activity">
    <reaction evidence="14">
        <text>adenosine(37) in tRNA + 2 reduced [2Fe-2S]-[ferredoxin] + 2 S-adenosyl-L-methionine = 2-methyladenosine(37) in tRNA + 5'-deoxyadenosine + L-methionine + 2 oxidized [2Fe-2S]-[ferredoxin] + S-adenosyl-L-homocysteine</text>
        <dbReference type="Rhea" id="RHEA:43332"/>
        <dbReference type="Rhea" id="RHEA-COMP:10000"/>
        <dbReference type="Rhea" id="RHEA-COMP:10001"/>
        <dbReference type="Rhea" id="RHEA-COMP:10162"/>
        <dbReference type="Rhea" id="RHEA-COMP:10485"/>
        <dbReference type="ChEBI" id="CHEBI:17319"/>
        <dbReference type="ChEBI" id="CHEBI:33737"/>
        <dbReference type="ChEBI" id="CHEBI:33738"/>
        <dbReference type="ChEBI" id="CHEBI:57844"/>
        <dbReference type="ChEBI" id="CHEBI:57856"/>
        <dbReference type="ChEBI" id="CHEBI:59789"/>
        <dbReference type="ChEBI" id="CHEBI:74411"/>
        <dbReference type="ChEBI" id="CHEBI:74497"/>
        <dbReference type="EC" id="2.1.1.192"/>
    </reaction>
</comment>
<evidence type="ECO:0000256" key="11">
    <source>
        <dbReference type="ARBA" id="ARBA00023004"/>
    </source>
</evidence>
<dbReference type="InterPro" id="IPR040072">
    <property type="entry name" value="Methyltransferase_A"/>
</dbReference>
<keyword evidence="17" id="KW-1185">Reference proteome</keyword>
<feature type="active site" description="Proton acceptor" evidence="14">
    <location>
        <position position="96"/>
    </location>
</feature>
<dbReference type="Gene3D" id="3.20.20.70">
    <property type="entry name" value="Aldolase class I"/>
    <property type="match status" value="1"/>
</dbReference>
<evidence type="ECO:0000256" key="9">
    <source>
        <dbReference type="ARBA" id="ARBA00022694"/>
    </source>
</evidence>
<feature type="binding site" evidence="14">
    <location>
        <position position="298"/>
    </location>
    <ligand>
        <name>S-adenosyl-L-methionine</name>
        <dbReference type="ChEBI" id="CHEBI:59789"/>
    </ligand>
</feature>
<name>A0ABY6CUC1_9BACT</name>
<gene>
    <name evidence="14 16" type="primary">rlmN</name>
    <name evidence="16" type="ORF">N6H18_03160</name>
</gene>
<keyword evidence="12 14" id="KW-0411">Iron-sulfur</keyword>
<dbReference type="PANTHER" id="PTHR30544">
    <property type="entry name" value="23S RRNA METHYLTRANSFERASE"/>
    <property type="match status" value="1"/>
</dbReference>
<dbReference type="PANTHER" id="PTHR30544:SF5">
    <property type="entry name" value="RADICAL SAM CORE DOMAIN-CONTAINING PROTEIN"/>
    <property type="match status" value="1"/>
</dbReference>
<feature type="binding site" evidence="14">
    <location>
        <position position="116"/>
    </location>
    <ligand>
        <name>[4Fe-4S] cluster</name>
        <dbReference type="ChEBI" id="CHEBI:49883"/>
        <note>4Fe-4S-S-AdoMet</note>
    </ligand>
</feature>
<feature type="active site" description="S-methylcysteine intermediate" evidence="14">
    <location>
        <position position="341"/>
    </location>
</feature>
<keyword evidence="3 14" id="KW-0004">4Fe-4S</keyword>
<evidence type="ECO:0000259" key="15">
    <source>
        <dbReference type="PROSITE" id="PS51918"/>
    </source>
</evidence>
<evidence type="ECO:0000256" key="8">
    <source>
        <dbReference type="ARBA" id="ARBA00022691"/>
    </source>
</evidence>
<comment type="subcellular location">
    <subcellularLocation>
        <location evidence="1 14">Cytoplasm</location>
    </subcellularLocation>
</comment>
<reference evidence="16" key="1">
    <citation type="submission" date="2022-09" db="EMBL/GenBank/DDBJ databases">
        <title>Comparative genomics and taxonomic characterization of three novel marine species of genus Reichenbachiella exhibiting antioxidant and polysaccharide degradation activities.</title>
        <authorList>
            <person name="Muhammad N."/>
            <person name="Lee Y.-J."/>
            <person name="Ko J."/>
            <person name="Kim S.-G."/>
        </authorList>
    </citation>
    <scope>NUCLEOTIDE SEQUENCE</scope>
    <source>
        <strain evidence="16">BKB1-1</strain>
    </source>
</reference>
<dbReference type="PROSITE" id="PS51918">
    <property type="entry name" value="RADICAL_SAM"/>
    <property type="match status" value="1"/>
</dbReference>
<accession>A0ABY6CUC1</accession>
<dbReference type="Pfam" id="PF21016">
    <property type="entry name" value="RlmN_N"/>
    <property type="match status" value="1"/>
</dbReference>
<dbReference type="GO" id="GO:0032259">
    <property type="term" value="P:methylation"/>
    <property type="evidence" value="ECO:0007669"/>
    <property type="project" value="UniProtKB-KW"/>
</dbReference>
<dbReference type="PIRSF" id="PIRSF006004">
    <property type="entry name" value="CHP00048"/>
    <property type="match status" value="1"/>
</dbReference>
<evidence type="ECO:0000256" key="3">
    <source>
        <dbReference type="ARBA" id="ARBA00022485"/>
    </source>
</evidence>
<feature type="binding site" evidence="14">
    <location>
        <position position="199"/>
    </location>
    <ligand>
        <name>S-adenosyl-L-methionine</name>
        <dbReference type="ChEBI" id="CHEBI:59789"/>
    </ligand>
</feature>
<dbReference type="RefSeq" id="WP_262310384.1">
    <property type="nucleotide sequence ID" value="NZ_CP106679.1"/>
</dbReference>
<comment type="miscellaneous">
    <text evidence="14">Reaction proceeds by a ping-pong mechanism involving intermediate methylation of a conserved cysteine residue.</text>
</comment>
<evidence type="ECO:0000256" key="12">
    <source>
        <dbReference type="ARBA" id="ARBA00023014"/>
    </source>
</evidence>
<comment type="function">
    <text evidence="14">Specifically methylates position 2 of adenine 2503 in 23S rRNA and position 2 of adenine 37 in tRNAs.</text>
</comment>
<comment type="caution">
    <text evidence="14">Lacks conserved residue(s) required for the propagation of feature annotation.</text>
</comment>
<dbReference type="InterPro" id="IPR027492">
    <property type="entry name" value="RNA_MTrfase_RlmN"/>
</dbReference>
<dbReference type="InterPro" id="IPR007197">
    <property type="entry name" value="rSAM"/>
</dbReference>
<dbReference type="CDD" id="cd01335">
    <property type="entry name" value="Radical_SAM"/>
    <property type="match status" value="1"/>
</dbReference>
<dbReference type="SFLD" id="SFLDF00275">
    <property type="entry name" value="adenosine_C2_methyltransferase"/>
    <property type="match status" value="1"/>
</dbReference>
<dbReference type="InterPro" id="IPR058240">
    <property type="entry name" value="rSAM_sf"/>
</dbReference>
<evidence type="ECO:0000256" key="2">
    <source>
        <dbReference type="ARBA" id="ARBA00007544"/>
    </source>
</evidence>
<dbReference type="InterPro" id="IPR004383">
    <property type="entry name" value="rRNA_lsu_MTrfase_RlmN/Cfr"/>
</dbReference>
<dbReference type="GO" id="GO:0008168">
    <property type="term" value="F:methyltransferase activity"/>
    <property type="evidence" value="ECO:0007669"/>
    <property type="project" value="UniProtKB-KW"/>
</dbReference>
<evidence type="ECO:0000256" key="6">
    <source>
        <dbReference type="ARBA" id="ARBA00022603"/>
    </source>
</evidence>
<evidence type="ECO:0000256" key="4">
    <source>
        <dbReference type="ARBA" id="ARBA00022490"/>
    </source>
</evidence>
<evidence type="ECO:0000256" key="10">
    <source>
        <dbReference type="ARBA" id="ARBA00022723"/>
    </source>
</evidence>
<keyword evidence="11 14" id="KW-0408">Iron</keyword>
<dbReference type="Pfam" id="PF04055">
    <property type="entry name" value="Radical_SAM"/>
    <property type="match status" value="1"/>
</dbReference>
<dbReference type="SUPFAM" id="SSF102114">
    <property type="entry name" value="Radical SAM enzymes"/>
    <property type="match status" value="1"/>
</dbReference>
<feature type="domain" description="Radical SAM core" evidence="15">
    <location>
        <begin position="102"/>
        <end position="338"/>
    </location>
</feature>
<keyword evidence="6 14" id="KW-0489">Methyltransferase</keyword>
<evidence type="ECO:0000256" key="1">
    <source>
        <dbReference type="ARBA" id="ARBA00004496"/>
    </source>
</evidence>
<feature type="binding site" evidence="14">
    <location>
        <position position="123"/>
    </location>
    <ligand>
        <name>[4Fe-4S] cluster</name>
        <dbReference type="ChEBI" id="CHEBI:49883"/>
        <note>4Fe-4S-S-AdoMet</note>
    </ligand>
</feature>
<dbReference type="EC" id="2.1.1.192" evidence="14"/>
<evidence type="ECO:0000256" key="5">
    <source>
        <dbReference type="ARBA" id="ARBA00022552"/>
    </source>
</evidence>
<evidence type="ECO:0000313" key="16">
    <source>
        <dbReference type="EMBL" id="UXP32953.1"/>
    </source>
</evidence>
<keyword evidence="5 14" id="KW-0698">rRNA processing</keyword>
<dbReference type="SFLD" id="SFLDG01062">
    <property type="entry name" value="methyltransferase_(Class_A)"/>
    <property type="match status" value="1"/>
</dbReference>
<evidence type="ECO:0000313" key="17">
    <source>
        <dbReference type="Proteomes" id="UP001065174"/>
    </source>
</evidence>
<keyword evidence="10 14" id="KW-0479">Metal-binding</keyword>
<keyword evidence="7 14" id="KW-0808">Transferase</keyword>
<dbReference type="NCBIfam" id="TIGR00048">
    <property type="entry name" value="rRNA_mod_RlmN"/>
    <property type="match status" value="1"/>
</dbReference>
<proteinExistence type="inferred from homology"/>
<keyword evidence="13 14" id="KW-1015">Disulfide bond</keyword>
<comment type="cofactor">
    <cofactor evidence="14">
        <name>[4Fe-4S] cluster</name>
        <dbReference type="ChEBI" id="CHEBI:49883"/>
    </cofactor>
    <text evidence="14">Binds 1 [4Fe-4S] cluster. The cluster is coordinated with 3 cysteines and an exchangeable S-adenosyl-L-methionine.</text>
</comment>
<dbReference type="InterPro" id="IPR048641">
    <property type="entry name" value="RlmN_N"/>
</dbReference>
<feature type="binding site" evidence="14">
    <location>
        <position position="120"/>
    </location>
    <ligand>
        <name>[4Fe-4S] cluster</name>
        <dbReference type="ChEBI" id="CHEBI:49883"/>
        <note>4Fe-4S-S-AdoMet</note>
    </ligand>
</feature>
<dbReference type="Proteomes" id="UP001065174">
    <property type="component" value="Chromosome"/>
</dbReference>
<keyword evidence="4 14" id="KW-0963">Cytoplasm</keyword>
<keyword evidence="9 14" id="KW-0819">tRNA processing</keyword>
<evidence type="ECO:0000256" key="7">
    <source>
        <dbReference type="ARBA" id="ARBA00022679"/>
    </source>
</evidence>
<dbReference type="SFLD" id="SFLDS00029">
    <property type="entry name" value="Radical_SAM"/>
    <property type="match status" value="1"/>
</dbReference>
<feature type="binding site" evidence="14">
    <location>
        <begin position="167"/>
        <end position="168"/>
    </location>
    <ligand>
        <name>S-adenosyl-L-methionine</name>
        <dbReference type="ChEBI" id="CHEBI:59789"/>
    </ligand>
</feature>
<dbReference type="InterPro" id="IPR013785">
    <property type="entry name" value="Aldolase_TIM"/>
</dbReference>